<dbReference type="PROSITE" id="PS00902">
    <property type="entry name" value="GLUTAMATE_5_KINASE"/>
    <property type="match status" value="1"/>
</dbReference>
<dbReference type="CDD" id="cd21157">
    <property type="entry name" value="PUA_G5K"/>
    <property type="match status" value="1"/>
</dbReference>
<feature type="binding site" evidence="8">
    <location>
        <position position="49"/>
    </location>
    <ligand>
        <name>substrate</name>
    </ligand>
</feature>
<dbReference type="InterPro" id="IPR036974">
    <property type="entry name" value="PUA_sf"/>
</dbReference>
<dbReference type="KEGG" id="kpul:GXN76_06675"/>
<keyword evidence="2 8" id="KW-0028">Amino-acid biosynthesis</keyword>
<comment type="subcellular location">
    <subcellularLocation>
        <location evidence="8">Cytoplasm</location>
    </subcellularLocation>
</comment>
<dbReference type="PANTHER" id="PTHR43654:SF1">
    <property type="entry name" value="ISOPENTENYL PHOSPHATE KINASE"/>
    <property type="match status" value="1"/>
</dbReference>
<dbReference type="CDD" id="cd04242">
    <property type="entry name" value="AAK_G5K_ProB"/>
    <property type="match status" value="1"/>
</dbReference>
<evidence type="ECO:0000256" key="7">
    <source>
        <dbReference type="ARBA" id="ARBA00022840"/>
    </source>
</evidence>
<feature type="binding site" evidence="8">
    <location>
        <position position="9"/>
    </location>
    <ligand>
        <name>ATP</name>
        <dbReference type="ChEBI" id="CHEBI:30616"/>
    </ligand>
</feature>
<keyword evidence="7 8" id="KW-0067">ATP-binding</keyword>
<dbReference type="FunFam" id="3.40.1160.10:FF:000018">
    <property type="entry name" value="Glutamate 5-kinase"/>
    <property type="match status" value="1"/>
</dbReference>
<dbReference type="NCBIfam" id="TIGR01027">
    <property type="entry name" value="proB"/>
    <property type="match status" value="1"/>
</dbReference>
<dbReference type="InterPro" id="IPR002478">
    <property type="entry name" value="PUA"/>
</dbReference>
<evidence type="ECO:0000256" key="3">
    <source>
        <dbReference type="ARBA" id="ARBA00022650"/>
    </source>
</evidence>
<comment type="catalytic activity">
    <reaction evidence="8">
        <text>L-glutamate + ATP = L-glutamyl 5-phosphate + ADP</text>
        <dbReference type="Rhea" id="RHEA:14877"/>
        <dbReference type="ChEBI" id="CHEBI:29985"/>
        <dbReference type="ChEBI" id="CHEBI:30616"/>
        <dbReference type="ChEBI" id="CHEBI:58274"/>
        <dbReference type="ChEBI" id="CHEBI:456216"/>
        <dbReference type="EC" id="2.7.2.11"/>
    </reaction>
</comment>
<dbReference type="InterPro" id="IPR011529">
    <property type="entry name" value="Glu_5kinase"/>
</dbReference>
<reference evidence="10 11" key="1">
    <citation type="submission" date="2020-01" db="EMBL/GenBank/DDBJ databases">
        <authorList>
            <person name="Gulvik C.A."/>
            <person name="Batra D.G."/>
        </authorList>
    </citation>
    <scope>NUCLEOTIDE SEQUENCE [LARGE SCALE GENOMIC DNA]</scope>
    <source>
        <strain evidence="10 11">W9323</strain>
    </source>
</reference>
<comment type="function">
    <text evidence="8">Catalyzes the transfer of a phosphate group to glutamate to form L-glutamate 5-phosphate.</text>
</comment>
<dbReference type="GO" id="GO:0005829">
    <property type="term" value="C:cytosol"/>
    <property type="evidence" value="ECO:0007669"/>
    <property type="project" value="TreeGrafter"/>
</dbReference>
<dbReference type="RefSeq" id="WP_173221650.1">
    <property type="nucleotide sequence ID" value="NZ_CP048104.1"/>
</dbReference>
<evidence type="ECO:0000259" key="9">
    <source>
        <dbReference type="SMART" id="SM00359"/>
    </source>
</evidence>
<keyword evidence="6 8" id="KW-0418">Kinase</keyword>
<dbReference type="SMART" id="SM00359">
    <property type="entry name" value="PUA"/>
    <property type="match status" value="1"/>
</dbReference>
<accession>A0A7D3XMA9</accession>
<keyword evidence="11" id="KW-1185">Reference proteome</keyword>
<dbReference type="InterPro" id="IPR019797">
    <property type="entry name" value="Glutamate_5-kinase_CS"/>
</dbReference>
<dbReference type="Proteomes" id="UP000503088">
    <property type="component" value="Chromosome"/>
</dbReference>
<comment type="similarity">
    <text evidence="8">Belongs to the glutamate 5-kinase family.</text>
</comment>
<dbReference type="SUPFAM" id="SSF53633">
    <property type="entry name" value="Carbamate kinase-like"/>
    <property type="match status" value="1"/>
</dbReference>
<comment type="caution">
    <text evidence="8">Lacks conserved residue(s) required for the propagation of feature annotation.</text>
</comment>
<evidence type="ECO:0000256" key="4">
    <source>
        <dbReference type="ARBA" id="ARBA00022679"/>
    </source>
</evidence>
<dbReference type="HAMAP" id="MF_00456">
    <property type="entry name" value="ProB"/>
    <property type="match status" value="1"/>
</dbReference>
<dbReference type="GO" id="GO:0005524">
    <property type="term" value="F:ATP binding"/>
    <property type="evidence" value="ECO:0007669"/>
    <property type="project" value="UniProtKB-KW"/>
</dbReference>
<evidence type="ECO:0000256" key="1">
    <source>
        <dbReference type="ARBA" id="ARBA00022490"/>
    </source>
</evidence>
<keyword evidence="3 8" id="KW-0641">Proline biosynthesis</keyword>
<organism evidence="10 11">
    <name type="scientific">Kroppenstedtia pulmonis</name>
    <dbReference type="NCBI Taxonomy" id="1380685"/>
    <lineage>
        <taxon>Bacteria</taxon>
        <taxon>Bacillati</taxon>
        <taxon>Bacillota</taxon>
        <taxon>Bacilli</taxon>
        <taxon>Bacillales</taxon>
        <taxon>Thermoactinomycetaceae</taxon>
        <taxon>Kroppenstedtia</taxon>
    </lineage>
</organism>
<evidence type="ECO:0000256" key="6">
    <source>
        <dbReference type="ARBA" id="ARBA00022777"/>
    </source>
</evidence>
<dbReference type="UniPathway" id="UPA00098">
    <property type="reaction ID" value="UER00359"/>
</dbReference>
<dbReference type="PANTHER" id="PTHR43654">
    <property type="entry name" value="GLUTAMATE 5-KINASE"/>
    <property type="match status" value="1"/>
</dbReference>
<dbReference type="InterPro" id="IPR015947">
    <property type="entry name" value="PUA-like_sf"/>
</dbReference>
<sequence length="379" mass="41905">MISSTVIVKIGTSSLTNSQGKLDERRLRHHVNSLNRLHHRGYRVVLVSSGAIAAGFHELGLSERPRTLEGKQAAAALGQGVLVQHYREAFALEGKACAQVLLTRSDFDHRKRYLNALRTLNFLLDREVVPIINENDSVAVEEIRWGDNDTLASLVAGLLQAQWLLLITNTEGVYTDNPLRNPHATQIRYLDQVDDSLIQRLDHSKSDLGSGGMRSKLVAAKQAAEAGVKVYIGTEHSSVGWMEEVVEGNGKGTYIDSKTKQVSRKEQWISHSTSQGQLWIDSGAEKALLLKGSSLLPCGVVEVTGCFQPGELVEVSDMQGRIIGRGVSRYSAVLLNQVKGWQSKKVQSFYPSTPEEVIHRDDWVGVSVKHKVLRKGREK</sequence>
<keyword evidence="5 8" id="KW-0547">Nucleotide-binding</keyword>
<feature type="binding site" evidence="8">
    <location>
        <position position="148"/>
    </location>
    <ligand>
        <name>substrate</name>
    </ligand>
</feature>
<dbReference type="InterPro" id="IPR036393">
    <property type="entry name" value="AceGlu_kinase-like_sf"/>
</dbReference>
<dbReference type="Gene3D" id="3.40.1160.10">
    <property type="entry name" value="Acetylglutamate kinase-like"/>
    <property type="match status" value="2"/>
</dbReference>
<name>A0A7D3XMA9_9BACL</name>
<dbReference type="GO" id="GO:0055129">
    <property type="term" value="P:L-proline biosynthetic process"/>
    <property type="evidence" value="ECO:0007669"/>
    <property type="project" value="UniProtKB-UniRule"/>
</dbReference>
<dbReference type="GO" id="GO:0004349">
    <property type="term" value="F:glutamate 5-kinase activity"/>
    <property type="evidence" value="ECO:0007669"/>
    <property type="project" value="UniProtKB-UniRule"/>
</dbReference>
<feature type="binding site" evidence="8">
    <location>
        <begin position="210"/>
        <end position="216"/>
    </location>
    <ligand>
        <name>ATP</name>
        <dbReference type="ChEBI" id="CHEBI:30616"/>
    </ligand>
</feature>
<evidence type="ECO:0000256" key="5">
    <source>
        <dbReference type="ARBA" id="ARBA00022741"/>
    </source>
</evidence>
<dbReference type="InterPro" id="IPR005715">
    <property type="entry name" value="Glu_5kinase/COase_Synthase"/>
</dbReference>
<dbReference type="InterPro" id="IPR001057">
    <property type="entry name" value="Glu/AcGlu_kinase"/>
</dbReference>
<feature type="binding site" evidence="8">
    <location>
        <position position="136"/>
    </location>
    <ligand>
        <name>substrate</name>
    </ligand>
</feature>
<evidence type="ECO:0000313" key="11">
    <source>
        <dbReference type="Proteomes" id="UP000503088"/>
    </source>
</evidence>
<dbReference type="SUPFAM" id="SSF88697">
    <property type="entry name" value="PUA domain-like"/>
    <property type="match status" value="1"/>
</dbReference>
<gene>
    <name evidence="8" type="primary">proB</name>
    <name evidence="10" type="ORF">GXN76_06675</name>
</gene>
<dbReference type="InterPro" id="IPR041739">
    <property type="entry name" value="G5K_ProB"/>
</dbReference>
<dbReference type="GO" id="GO:0003723">
    <property type="term" value="F:RNA binding"/>
    <property type="evidence" value="ECO:0007669"/>
    <property type="project" value="InterPro"/>
</dbReference>
<feature type="domain" description="PUA" evidence="9">
    <location>
        <begin position="276"/>
        <end position="359"/>
    </location>
</feature>
<dbReference type="Gene3D" id="2.30.130.10">
    <property type="entry name" value="PUA domain"/>
    <property type="match status" value="1"/>
</dbReference>
<evidence type="ECO:0000313" key="10">
    <source>
        <dbReference type="EMBL" id="QKG84189.1"/>
    </source>
</evidence>
<dbReference type="PIRSF" id="PIRSF000729">
    <property type="entry name" value="GK"/>
    <property type="match status" value="1"/>
</dbReference>
<evidence type="ECO:0000256" key="8">
    <source>
        <dbReference type="HAMAP-Rule" id="MF_00456"/>
    </source>
</evidence>
<dbReference type="Pfam" id="PF00696">
    <property type="entry name" value="AA_kinase"/>
    <property type="match status" value="1"/>
</dbReference>
<keyword evidence="4 8" id="KW-0808">Transferase</keyword>
<protein>
    <recommendedName>
        <fullName evidence="8">Glutamate 5-kinase</fullName>
        <ecNumber evidence="8">2.7.2.11</ecNumber>
    </recommendedName>
    <alternativeName>
        <fullName evidence="8">Gamma-glutamyl kinase</fullName>
        <shortName evidence="8">GK</shortName>
    </alternativeName>
</protein>
<dbReference type="EMBL" id="CP048104">
    <property type="protein sequence ID" value="QKG84189.1"/>
    <property type="molecule type" value="Genomic_DNA"/>
</dbReference>
<comment type="pathway">
    <text evidence="8">Amino-acid biosynthesis; L-proline biosynthesis; L-glutamate 5-semialdehyde from L-glutamate: step 1/2.</text>
</comment>
<dbReference type="PRINTS" id="PR00474">
    <property type="entry name" value="GLU5KINASE"/>
</dbReference>
<dbReference type="EC" id="2.7.2.11" evidence="8"/>
<dbReference type="AlphaFoldDB" id="A0A7D3XMA9"/>
<dbReference type="InterPro" id="IPR001048">
    <property type="entry name" value="Asp/Glu/Uridylate_kinase"/>
</dbReference>
<proteinExistence type="inferred from homology"/>
<keyword evidence="1 8" id="KW-0963">Cytoplasm</keyword>
<dbReference type="PROSITE" id="PS50890">
    <property type="entry name" value="PUA"/>
    <property type="match status" value="1"/>
</dbReference>
<dbReference type="Pfam" id="PF01472">
    <property type="entry name" value="PUA"/>
    <property type="match status" value="1"/>
</dbReference>
<evidence type="ECO:0000256" key="2">
    <source>
        <dbReference type="ARBA" id="ARBA00022605"/>
    </source>
</evidence>